<protein>
    <recommendedName>
        <fullName evidence="4">Small ribosomal subunit protein uS8</fullName>
    </recommendedName>
    <alternativeName>
        <fullName evidence="5">30S ribosomal protein S8</fullName>
    </alternativeName>
</protein>
<dbReference type="GO" id="GO:0005737">
    <property type="term" value="C:cytoplasm"/>
    <property type="evidence" value="ECO:0007669"/>
    <property type="project" value="UniProtKB-ARBA"/>
</dbReference>
<keyword evidence="2 6" id="KW-0689">Ribosomal protein</keyword>
<dbReference type="PROSITE" id="PS00053">
    <property type="entry name" value="RIBOSOMAL_S8"/>
    <property type="match status" value="1"/>
</dbReference>
<dbReference type="Gene3D" id="3.30.1490.10">
    <property type="match status" value="1"/>
</dbReference>
<dbReference type="GO" id="GO:0003735">
    <property type="term" value="F:structural constituent of ribosome"/>
    <property type="evidence" value="ECO:0007669"/>
    <property type="project" value="InterPro"/>
</dbReference>
<dbReference type="InterPro" id="IPR047863">
    <property type="entry name" value="Ribosomal_uS8_CS"/>
</dbReference>
<accession>A0A1G2C7U5</accession>
<evidence type="ECO:0000256" key="2">
    <source>
        <dbReference type="ARBA" id="ARBA00022980"/>
    </source>
</evidence>
<dbReference type="Pfam" id="PF00410">
    <property type="entry name" value="Ribosomal_S8"/>
    <property type="match status" value="1"/>
</dbReference>
<dbReference type="InterPro" id="IPR035987">
    <property type="entry name" value="Ribosomal_uS8_sf"/>
</dbReference>
<evidence type="ECO:0000313" key="8">
    <source>
        <dbReference type="Proteomes" id="UP000176349"/>
    </source>
</evidence>
<dbReference type="EMBL" id="MHKV01000016">
    <property type="protein sequence ID" value="OGY97286.1"/>
    <property type="molecule type" value="Genomic_DNA"/>
</dbReference>
<dbReference type="GO" id="GO:1990904">
    <property type="term" value="C:ribonucleoprotein complex"/>
    <property type="evidence" value="ECO:0007669"/>
    <property type="project" value="UniProtKB-KW"/>
</dbReference>
<evidence type="ECO:0000256" key="5">
    <source>
        <dbReference type="ARBA" id="ARBA00035525"/>
    </source>
</evidence>
<sequence>MYYDMLIRIKNAQAAKKGSLKLPYSTMDMAVAEILVVKNYLKSAVRKGRGAKRVIELVLTDAPAINGVRLVSKPSRAIYAGYRDVRSVKSGHGIAVLSTPKGIMSGDQARKQKVGGKMLFEIW</sequence>
<evidence type="ECO:0000256" key="6">
    <source>
        <dbReference type="RuleBase" id="RU003660"/>
    </source>
</evidence>
<dbReference type="Proteomes" id="UP000176349">
    <property type="component" value="Unassembled WGS sequence"/>
</dbReference>
<name>A0A1G2C7U5_9BACT</name>
<evidence type="ECO:0000256" key="3">
    <source>
        <dbReference type="ARBA" id="ARBA00023274"/>
    </source>
</evidence>
<gene>
    <name evidence="7" type="ORF">A2128_03180</name>
</gene>
<dbReference type="FunFam" id="3.30.1490.10:FF:000001">
    <property type="entry name" value="30S ribosomal protein S8"/>
    <property type="match status" value="1"/>
</dbReference>
<organism evidence="7 8">
    <name type="scientific">Candidatus Liptonbacteria bacterium GWC1_60_9</name>
    <dbReference type="NCBI Taxonomy" id="1798645"/>
    <lineage>
        <taxon>Bacteria</taxon>
        <taxon>Candidatus Liptoniibacteriota</taxon>
    </lineage>
</organism>
<comment type="caution">
    <text evidence="7">The sequence shown here is derived from an EMBL/GenBank/DDBJ whole genome shotgun (WGS) entry which is preliminary data.</text>
</comment>
<dbReference type="GO" id="GO:0006412">
    <property type="term" value="P:translation"/>
    <property type="evidence" value="ECO:0007669"/>
    <property type="project" value="InterPro"/>
</dbReference>
<keyword evidence="3 6" id="KW-0687">Ribonucleoprotein</keyword>
<reference evidence="7 8" key="1">
    <citation type="journal article" date="2016" name="Nat. Commun.">
        <title>Thousands of microbial genomes shed light on interconnected biogeochemical processes in an aquifer system.</title>
        <authorList>
            <person name="Anantharaman K."/>
            <person name="Brown C.T."/>
            <person name="Hug L.A."/>
            <person name="Sharon I."/>
            <person name="Castelle C.J."/>
            <person name="Probst A.J."/>
            <person name="Thomas B.C."/>
            <person name="Singh A."/>
            <person name="Wilkins M.J."/>
            <person name="Karaoz U."/>
            <person name="Brodie E.L."/>
            <person name="Williams K.H."/>
            <person name="Hubbard S.S."/>
            <person name="Banfield J.F."/>
        </authorList>
    </citation>
    <scope>NUCLEOTIDE SEQUENCE [LARGE SCALE GENOMIC DNA]</scope>
</reference>
<evidence type="ECO:0000256" key="4">
    <source>
        <dbReference type="ARBA" id="ARBA00035258"/>
    </source>
</evidence>
<evidence type="ECO:0000256" key="1">
    <source>
        <dbReference type="ARBA" id="ARBA00006471"/>
    </source>
</evidence>
<proteinExistence type="inferred from homology"/>
<dbReference type="AlphaFoldDB" id="A0A1G2C7U5"/>
<dbReference type="GO" id="GO:0005840">
    <property type="term" value="C:ribosome"/>
    <property type="evidence" value="ECO:0007669"/>
    <property type="project" value="UniProtKB-KW"/>
</dbReference>
<comment type="similarity">
    <text evidence="1 6">Belongs to the universal ribosomal protein uS8 family.</text>
</comment>
<dbReference type="InterPro" id="IPR000630">
    <property type="entry name" value="Ribosomal_uS8"/>
</dbReference>
<dbReference type="Gene3D" id="3.30.1370.30">
    <property type="match status" value="1"/>
</dbReference>
<dbReference type="SUPFAM" id="SSF56047">
    <property type="entry name" value="Ribosomal protein S8"/>
    <property type="match status" value="1"/>
</dbReference>
<evidence type="ECO:0000313" key="7">
    <source>
        <dbReference type="EMBL" id="OGY97286.1"/>
    </source>
</evidence>